<dbReference type="CDD" id="cd01310">
    <property type="entry name" value="TatD_DNAse"/>
    <property type="match status" value="1"/>
</dbReference>
<accession>A0AAV0XIN4</accession>
<evidence type="ECO:0000256" key="2">
    <source>
        <dbReference type="ARBA" id="ARBA00022722"/>
    </source>
</evidence>
<keyword evidence="3 7" id="KW-0479">Metal-binding</keyword>
<proteinExistence type="inferred from homology"/>
<dbReference type="SUPFAM" id="SSF51556">
    <property type="entry name" value="Metallo-dependent hydrolases"/>
    <property type="match status" value="1"/>
</dbReference>
<feature type="binding site" evidence="7">
    <location>
        <position position="191"/>
    </location>
    <ligand>
        <name>a divalent metal cation</name>
        <dbReference type="ChEBI" id="CHEBI:60240"/>
        <label>2</label>
    </ligand>
</feature>
<evidence type="ECO:0000256" key="7">
    <source>
        <dbReference type="PIRSR" id="PIRSR005902-1"/>
    </source>
</evidence>
<keyword evidence="2" id="KW-0540">Nuclease</keyword>
<evidence type="ECO:0000256" key="4">
    <source>
        <dbReference type="ARBA" id="ARBA00022801"/>
    </source>
</evidence>
<protein>
    <recommendedName>
        <fullName evidence="5">Deoxyribonuclease TATDN1</fullName>
    </recommendedName>
</protein>
<feature type="binding site" evidence="7">
    <location>
        <position position="165"/>
    </location>
    <ligand>
        <name>a divalent metal cation</name>
        <dbReference type="ChEBI" id="CHEBI:60240"/>
        <label>2</label>
    </ligand>
</feature>
<dbReference type="Proteomes" id="UP001160148">
    <property type="component" value="Unassembled WGS sequence"/>
</dbReference>
<dbReference type="GO" id="GO:0005829">
    <property type="term" value="C:cytosol"/>
    <property type="evidence" value="ECO:0007669"/>
    <property type="project" value="TreeGrafter"/>
</dbReference>
<dbReference type="InterPro" id="IPR001130">
    <property type="entry name" value="TatD-like"/>
</dbReference>
<evidence type="ECO:0000313" key="9">
    <source>
        <dbReference type="Proteomes" id="UP001160148"/>
    </source>
</evidence>
<evidence type="ECO:0000313" key="8">
    <source>
        <dbReference type="EMBL" id="CAI6368479.1"/>
    </source>
</evidence>
<organism evidence="8 9">
    <name type="scientific">Macrosiphum euphorbiae</name>
    <name type="common">potato aphid</name>
    <dbReference type="NCBI Taxonomy" id="13131"/>
    <lineage>
        <taxon>Eukaryota</taxon>
        <taxon>Metazoa</taxon>
        <taxon>Ecdysozoa</taxon>
        <taxon>Arthropoda</taxon>
        <taxon>Hexapoda</taxon>
        <taxon>Insecta</taxon>
        <taxon>Pterygota</taxon>
        <taxon>Neoptera</taxon>
        <taxon>Paraneoptera</taxon>
        <taxon>Hemiptera</taxon>
        <taxon>Sternorrhyncha</taxon>
        <taxon>Aphidomorpha</taxon>
        <taxon>Aphidoidea</taxon>
        <taxon>Aphididae</taxon>
        <taxon>Macrosiphini</taxon>
        <taxon>Macrosiphum</taxon>
    </lineage>
</organism>
<dbReference type="InterPro" id="IPR050891">
    <property type="entry name" value="TatD-type_Hydrolase"/>
</dbReference>
<feature type="binding site" evidence="7">
    <location>
        <position position="239"/>
    </location>
    <ligand>
        <name>a divalent metal cation</name>
        <dbReference type="ChEBI" id="CHEBI:60240"/>
        <label>1</label>
    </ligand>
</feature>
<keyword evidence="4" id="KW-0378">Hydrolase</keyword>
<comment type="similarity">
    <text evidence="1">Belongs to the metallo-dependent hydrolases superfamily. TatD-type hydrolase family.</text>
</comment>
<dbReference type="PANTHER" id="PTHR10060:SF15">
    <property type="entry name" value="DEOXYRIBONUCLEASE TATDN1"/>
    <property type="match status" value="1"/>
</dbReference>
<comment type="function">
    <text evidence="6">Deoxyribonuclease which catalyzes (in vitro) the decatenation of kinetoplast DNA, which are circular DNA catenated to each other, producing linear DNA molecules. Plays an important role in chromosomal segregation and cell cycle progression during eye development probably via its DNA decatenation activity.</text>
</comment>
<sequence length="316" mass="36031">MNLKSYSYLLRRFTNMSSIPFIDIGANLTDPMFKGIYNGNKKHKEDLEDVLERAWKNDLKKIIITSGSLDDSIEALKIASLSENLYCTVGCHPTRCDEFTKAKDPEVYLNSLRDLLKNNRSKVVAIGECGLDNQRLHFCSKEIQEKYFEMQLKLSGDFNLPLFLHCRDAAPTLLDILKRNPNFIKSGGVVHSFDGSLNEAKDIINLGFYIGINGCSLRTDDNLKTISELPTNRLMLETDCPWCEIKQTHPSYSYVQTKFNSVKKEKFIDGSMVKGRNEPSTIRQVLDVLASLKKEDPVCLGNQIYQNTMDLFFKDK</sequence>
<keyword evidence="9" id="KW-1185">Reference proteome</keyword>
<comment type="caution">
    <text evidence="8">The sequence shown here is derived from an EMBL/GenBank/DDBJ whole genome shotgun (WGS) entry which is preliminary data.</text>
</comment>
<dbReference type="InterPro" id="IPR018228">
    <property type="entry name" value="DNase_TatD-rel_CS"/>
</dbReference>
<evidence type="ECO:0000256" key="3">
    <source>
        <dbReference type="ARBA" id="ARBA00022723"/>
    </source>
</evidence>
<dbReference type="GO" id="GO:0008296">
    <property type="term" value="F:3'-5'-DNA exonuclease activity"/>
    <property type="evidence" value="ECO:0007669"/>
    <property type="project" value="TreeGrafter"/>
</dbReference>
<gene>
    <name evidence="8" type="ORF">MEUPH1_LOCUS22833</name>
</gene>
<dbReference type="GO" id="GO:0046872">
    <property type="term" value="F:metal ion binding"/>
    <property type="evidence" value="ECO:0007669"/>
    <property type="project" value="UniProtKB-KW"/>
</dbReference>
<evidence type="ECO:0000256" key="1">
    <source>
        <dbReference type="ARBA" id="ARBA00009275"/>
    </source>
</evidence>
<dbReference type="PIRSF" id="PIRSF005902">
    <property type="entry name" value="DNase_TatD"/>
    <property type="match status" value="1"/>
</dbReference>
<reference evidence="8 9" key="1">
    <citation type="submission" date="2023-01" db="EMBL/GenBank/DDBJ databases">
        <authorList>
            <person name="Whitehead M."/>
        </authorList>
    </citation>
    <scope>NUCLEOTIDE SEQUENCE [LARGE SCALE GENOMIC DNA]</scope>
</reference>
<feature type="binding site" evidence="7">
    <location>
        <position position="128"/>
    </location>
    <ligand>
        <name>a divalent metal cation</name>
        <dbReference type="ChEBI" id="CHEBI:60240"/>
        <label>1</label>
    </ligand>
</feature>
<dbReference type="InterPro" id="IPR032466">
    <property type="entry name" value="Metal_Hydrolase"/>
</dbReference>
<evidence type="ECO:0000256" key="6">
    <source>
        <dbReference type="ARBA" id="ARBA00045223"/>
    </source>
</evidence>
<dbReference type="PROSITE" id="PS01091">
    <property type="entry name" value="TATD_3"/>
    <property type="match status" value="1"/>
</dbReference>
<dbReference type="Pfam" id="PF01026">
    <property type="entry name" value="TatD_DNase"/>
    <property type="match status" value="1"/>
</dbReference>
<dbReference type="EMBL" id="CARXXK010000005">
    <property type="protein sequence ID" value="CAI6368479.1"/>
    <property type="molecule type" value="Genomic_DNA"/>
</dbReference>
<evidence type="ECO:0000256" key="5">
    <source>
        <dbReference type="ARBA" id="ARBA00039767"/>
    </source>
</evidence>
<name>A0AAV0XIN4_9HEMI</name>
<dbReference type="PANTHER" id="PTHR10060">
    <property type="entry name" value="TATD FAMILY DEOXYRIBONUCLEASE"/>
    <property type="match status" value="1"/>
</dbReference>
<dbReference type="AlphaFoldDB" id="A0AAV0XIN4"/>
<dbReference type="Gene3D" id="3.20.20.140">
    <property type="entry name" value="Metal-dependent hydrolases"/>
    <property type="match status" value="1"/>
</dbReference>